<dbReference type="SUPFAM" id="SSF69103">
    <property type="entry name" value="Arp2/3 complex 16 kDa subunit ARPC5"/>
    <property type="match status" value="1"/>
</dbReference>
<dbReference type="PIRSF" id="PIRSF039096">
    <property type="entry name" value="p16-ARC"/>
    <property type="match status" value="1"/>
</dbReference>
<keyword evidence="4 5" id="KW-0206">Cytoskeleton</keyword>
<organism evidence="6 7">
    <name type="scientific">Lodderomyces beijingensis</name>
    <dbReference type="NCBI Taxonomy" id="1775926"/>
    <lineage>
        <taxon>Eukaryota</taxon>
        <taxon>Fungi</taxon>
        <taxon>Dikarya</taxon>
        <taxon>Ascomycota</taxon>
        <taxon>Saccharomycotina</taxon>
        <taxon>Pichiomycetes</taxon>
        <taxon>Debaryomycetaceae</taxon>
        <taxon>Candida/Lodderomyces clade</taxon>
        <taxon>Lodderomyces</taxon>
    </lineage>
</organism>
<dbReference type="InterPro" id="IPR036743">
    <property type="entry name" value="ARPC5_sf"/>
</dbReference>
<dbReference type="Gene3D" id="1.25.40.190">
    <property type="entry name" value="Actin-related protein 2/3 complex subunit 5"/>
    <property type="match status" value="1"/>
</dbReference>
<comment type="similarity">
    <text evidence="2 5">Belongs to the ARPC5 family.</text>
</comment>
<accession>A0ABP0ZH89</accession>
<reference evidence="6 7" key="1">
    <citation type="submission" date="2024-03" db="EMBL/GenBank/DDBJ databases">
        <authorList>
            <person name="Brejova B."/>
        </authorList>
    </citation>
    <scope>NUCLEOTIDE SEQUENCE [LARGE SCALE GENOMIC DNA]</scope>
    <source>
        <strain evidence="6 7">CBS 14171</strain>
    </source>
</reference>
<evidence type="ECO:0000256" key="3">
    <source>
        <dbReference type="ARBA" id="ARBA00022490"/>
    </source>
</evidence>
<comment type="subcellular location">
    <subcellularLocation>
        <location evidence="1">Cytoplasm</location>
        <location evidence="1">Cytoskeleton</location>
    </subcellularLocation>
</comment>
<dbReference type="InterPro" id="IPR006789">
    <property type="entry name" value="ARPC5"/>
</dbReference>
<dbReference type="EMBL" id="OZ022406">
    <property type="protein sequence ID" value="CAK9437374.1"/>
    <property type="molecule type" value="Genomic_DNA"/>
</dbReference>
<comment type="function">
    <text evidence="5">Functions as component of the Arp2/3 complex which is involved in regulation of actin polymerization and together with an activating nucleation-promoting factor (NPF) mediates the formation of branched actin networks. Arp2/3 complex plays a critical role in the control of cell morphogenesis via the modulation of cell polarity development.</text>
</comment>
<protein>
    <recommendedName>
        <fullName evidence="5">Actin-related protein 2/3 complex subunit 5</fullName>
    </recommendedName>
</protein>
<dbReference type="Proteomes" id="UP001497383">
    <property type="component" value="Chromosome 2"/>
</dbReference>
<name>A0ABP0ZH89_9ASCO</name>
<dbReference type="Pfam" id="PF04699">
    <property type="entry name" value="P16-Arc"/>
    <property type="match status" value="1"/>
</dbReference>
<dbReference type="GeneID" id="92206948"/>
<evidence type="ECO:0000256" key="2">
    <source>
        <dbReference type="ARBA" id="ARBA00006084"/>
    </source>
</evidence>
<dbReference type="PANTHER" id="PTHR12644">
    <property type="entry name" value="ARP2/3 COMPLEX 16 KD SUBUNIT P16-ARC"/>
    <property type="match status" value="1"/>
</dbReference>
<gene>
    <name evidence="6" type="ORF">LODBEIA_P17520</name>
</gene>
<sequence>MTDKWRSIDIDALDPDSHLAPADLFPTSSVTPAQSHADITDISNQIRTQLSQGNFAAALQMALDTAPYASDDQTKETHARTVFETLCSIKNNNADVGVFVKSLSSEQRDTLIKYLYRCMGSTYGQKQGALLLNWFERCVDVVGVGSIARFLTDRRTV</sequence>
<proteinExistence type="inferred from homology"/>
<evidence type="ECO:0000256" key="4">
    <source>
        <dbReference type="ARBA" id="ARBA00023212"/>
    </source>
</evidence>
<keyword evidence="3" id="KW-0963">Cytoplasm</keyword>
<keyword evidence="7" id="KW-1185">Reference proteome</keyword>
<evidence type="ECO:0000256" key="5">
    <source>
        <dbReference type="RuleBase" id="RU004301"/>
    </source>
</evidence>
<dbReference type="RefSeq" id="XP_066828690.1">
    <property type="nucleotide sequence ID" value="XM_066971675.1"/>
</dbReference>
<evidence type="ECO:0000313" key="6">
    <source>
        <dbReference type="EMBL" id="CAK9437374.1"/>
    </source>
</evidence>
<evidence type="ECO:0000256" key="1">
    <source>
        <dbReference type="ARBA" id="ARBA00004245"/>
    </source>
</evidence>
<evidence type="ECO:0000313" key="7">
    <source>
        <dbReference type="Proteomes" id="UP001497383"/>
    </source>
</evidence>